<dbReference type="Proteomes" id="UP000075544">
    <property type="component" value="Unassembled WGS sequence"/>
</dbReference>
<dbReference type="EMBL" id="JRHX01000030">
    <property type="protein sequence ID" value="KXZ72085.1"/>
    <property type="molecule type" value="Genomic_DNA"/>
</dbReference>
<dbReference type="PATRIC" id="fig|52133.19.peg.717"/>
<accession>A0A150HY58</accession>
<evidence type="ECO:0000313" key="3">
    <source>
        <dbReference type="Proteomes" id="UP000075544"/>
    </source>
</evidence>
<feature type="signal peptide" evidence="1">
    <location>
        <begin position="1"/>
        <end position="19"/>
    </location>
</feature>
<evidence type="ECO:0000256" key="1">
    <source>
        <dbReference type="SAM" id="SignalP"/>
    </source>
</evidence>
<protein>
    <recommendedName>
        <fullName evidence="4">Lipoprotein</fullName>
    </recommendedName>
</protein>
<comment type="caution">
    <text evidence="2">The sequence shown here is derived from an EMBL/GenBank/DDBJ whole genome shotgun (WGS) entry which is preliminary data.</text>
</comment>
<reference evidence="2 3" key="1">
    <citation type="journal article" date="2016" name="Sci. Rep.">
        <title>Genomic and phenotypic characterization of the species Acinetobacter venetianus.</title>
        <authorList>
            <person name="Fondi M."/>
            <person name="Maida I."/>
            <person name="Perrin E."/>
            <person name="Orlandini V."/>
            <person name="La Torre L."/>
            <person name="Bosi E."/>
            <person name="Negroni A."/>
            <person name="Zanaroli G."/>
            <person name="Fava F."/>
            <person name="Decorosi F."/>
            <person name="Giovannetti L."/>
            <person name="Viti C."/>
            <person name="Vaneechoutte M."/>
            <person name="Dijkshoorn L."/>
            <person name="Fani R."/>
        </authorList>
    </citation>
    <scope>NUCLEOTIDE SEQUENCE [LARGE SCALE GENOMIC DNA]</scope>
    <source>
        <strain evidence="2 3">LUH13518</strain>
    </source>
</reference>
<evidence type="ECO:0000313" key="2">
    <source>
        <dbReference type="EMBL" id="KXZ72085.1"/>
    </source>
</evidence>
<feature type="chain" id="PRO_5007563096" description="Lipoprotein" evidence="1">
    <location>
        <begin position="20"/>
        <end position="128"/>
    </location>
</feature>
<name>A0A150HY58_9GAMM</name>
<gene>
    <name evidence="2" type="ORF">AVENLUH13518_00696</name>
</gene>
<organism evidence="2 3">
    <name type="scientific">Acinetobacter venetianus</name>
    <dbReference type="NCBI Taxonomy" id="52133"/>
    <lineage>
        <taxon>Bacteria</taxon>
        <taxon>Pseudomonadati</taxon>
        <taxon>Pseudomonadota</taxon>
        <taxon>Gammaproteobacteria</taxon>
        <taxon>Moraxellales</taxon>
        <taxon>Moraxellaceae</taxon>
        <taxon>Acinetobacter</taxon>
    </lineage>
</organism>
<proteinExistence type="predicted"/>
<keyword evidence="1" id="KW-0732">Signal</keyword>
<dbReference type="AlphaFoldDB" id="A0A150HY58"/>
<evidence type="ECO:0008006" key="4">
    <source>
        <dbReference type="Google" id="ProtNLM"/>
    </source>
</evidence>
<dbReference type="RefSeq" id="WP_061524013.1">
    <property type="nucleotide sequence ID" value="NZ_JRHX01000030.1"/>
</dbReference>
<sequence>MKKLIFAGLCLSLSTLASAGVKESLVGKRLVLDLPDVECAGLSFSKNGKDAAMYAEIGQCQDPLPLRVKWLDDKTFILIEKVRTNEVSPPRTYLYRVHSFNPGHVKLTQIWTGWGDSRDDTLGYYIFK</sequence>